<feature type="binding site" description="via carbamate group" evidence="4">
    <location>
        <position position="144"/>
    </location>
    <ligand>
        <name>Zn(2+)</name>
        <dbReference type="ChEBI" id="CHEBI:29105"/>
        <label>2</label>
    </ligand>
</feature>
<proteinExistence type="inferred from homology"/>
<feature type="binding site" evidence="4">
    <location>
        <position position="22"/>
    </location>
    <ligand>
        <name>Zn(2+)</name>
        <dbReference type="ChEBI" id="CHEBI:29105"/>
        <label>1</label>
    </ligand>
</feature>
<evidence type="ECO:0000256" key="5">
    <source>
        <dbReference type="PROSITE-ProRule" id="PRU00679"/>
    </source>
</evidence>
<evidence type="ECO:0000256" key="2">
    <source>
        <dbReference type="ARBA" id="ARBA00022801"/>
    </source>
</evidence>
<dbReference type="RefSeq" id="WP_149769582.1">
    <property type="nucleotide sequence ID" value="NZ_VDFQ02000003.1"/>
</dbReference>
<dbReference type="InterPro" id="IPR032466">
    <property type="entry name" value="Metal_Hydrolase"/>
</dbReference>
<dbReference type="AlphaFoldDB" id="A0A5Q6RX26"/>
<dbReference type="InterPro" id="IPR001559">
    <property type="entry name" value="Phosphotriesterase"/>
</dbReference>
<gene>
    <name evidence="6" type="ORF">FE697_010595</name>
</gene>
<dbReference type="Gene3D" id="3.20.20.140">
    <property type="entry name" value="Metal-dependent hydrolases"/>
    <property type="match status" value="1"/>
</dbReference>
<name>A0A5Q6RX26_9ACTN</name>
<comment type="cofactor">
    <cofactor evidence="4">
        <name>a divalent metal cation</name>
        <dbReference type="ChEBI" id="CHEBI:60240"/>
    </cofactor>
    <text evidence="4">Binds 2 divalent metal cations per subunit.</text>
</comment>
<dbReference type="PANTHER" id="PTHR10819:SF3">
    <property type="entry name" value="PHOSPHOTRIESTERASE-RELATED PROTEIN"/>
    <property type="match status" value="1"/>
</dbReference>
<keyword evidence="2" id="KW-0378">Hydrolase</keyword>
<evidence type="ECO:0000256" key="3">
    <source>
        <dbReference type="PIRSR" id="PIRSR601559-50"/>
    </source>
</evidence>
<dbReference type="SUPFAM" id="SSF51556">
    <property type="entry name" value="Metallo-dependent hydrolases"/>
    <property type="match status" value="1"/>
</dbReference>
<feature type="binding site" evidence="4">
    <location>
        <position position="206"/>
    </location>
    <ligand>
        <name>Zn(2+)</name>
        <dbReference type="ChEBI" id="CHEBI:29105"/>
        <label>2</label>
    </ligand>
</feature>
<feature type="binding site" evidence="4">
    <location>
        <position position="24"/>
    </location>
    <ligand>
        <name>Zn(2+)</name>
        <dbReference type="ChEBI" id="CHEBI:29105"/>
        <label>1</label>
    </ligand>
</feature>
<feature type="modified residue" description="N6-carboxylysine" evidence="3 5">
    <location>
        <position position="144"/>
    </location>
</feature>
<dbReference type="PROSITE" id="PS01322">
    <property type="entry name" value="PHOSPHOTRIESTERASE_1"/>
    <property type="match status" value="1"/>
</dbReference>
<dbReference type="PROSITE" id="PS51347">
    <property type="entry name" value="PHOSPHOTRIESTERASE_2"/>
    <property type="match status" value="1"/>
</dbReference>
<protein>
    <submittedName>
        <fullName evidence="6">Phosphotriesterase</fullName>
    </submittedName>
</protein>
<dbReference type="Proteomes" id="UP000307768">
    <property type="component" value="Unassembled WGS sequence"/>
</dbReference>
<dbReference type="GO" id="GO:0016788">
    <property type="term" value="F:hydrolase activity, acting on ester bonds"/>
    <property type="evidence" value="ECO:0007669"/>
    <property type="project" value="InterPro"/>
</dbReference>
<dbReference type="InterPro" id="IPR017947">
    <property type="entry name" value="AryldialkylPase_Zn-BS"/>
</dbReference>
<evidence type="ECO:0000256" key="1">
    <source>
        <dbReference type="ARBA" id="ARBA00022723"/>
    </source>
</evidence>
<feature type="binding site" evidence="4">
    <location>
        <position position="263"/>
    </location>
    <ligand>
        <name>Zn(2+)</name>
        <dbReference type="ChEBI" id="CHEBI:29105"/>
        <label>1</label>
    </ligand>
</feature>
<evidence type="ECO:0000313" key="6">
    <source>
        <dbReference type="EMBL" id="KAA1422632.1"/>
    </source>
</evidence>
<keyword evidence="1 4" id="KW-0479">Metal-binding</keyword>
<reference evidence="6 7" key="1">
    <citation type="submission" date="2019-09" db="EMBL/GenBank/DDBJ databases">
        <title>Mumia zhuanghuii sp. nov. isolated from the intestinal contents of plateau pika (Ochotona curzoniae) in the Qinghai-Tibet plateau of China.</title>
        <authorList>
            <person name="Tian Z."/>
        </authorList>
    </citation>
    <scope>NUCLEOTIDE SEQUENCE [LARGE SCALE GENOMIC DNA]</scope>
    <source>
        <strain evidence="7">350</strain>
    </source>
</reference>
<feature type="binding site" evidence="4">
    <location>
        <position position="177"/>
    </location>
    <ligand>
        <name>Zn(2+)</name>
        <dbReference type="ChEBI" id="CHEBI:29105"/>
        <label>2</label>
    </ligand>
</feature>
<evidence type="ECO:0000256" key="4">
    <source>
        <dbReference type="PIRSR" id="PIRSR601559-51"/>
    </source>
</evidence>
<dbReference type="EMBL" id="VDFQ02000003">
    <property type="protein sequence ID" value="KAA1422632.1"/>
    <property type="molecule type" value="Genomic_DNA"/>
</dbReference>
<organism evidence="6 7">
    <name type="scientific">Mumia zhuanghuii</name>
    <dbReference type="NCBI Taxonomy" id="2585211"/>
    <lineage>
        <taxon>Bacteria</taxon>
        <taxon>Bacillati</taxon>
        <taxon>Actinomycetota</taxon>
        <taxon>Actinomycetes</taxon>
        <taxon>Propionibacteriales</taxon>
        <taxon>Nocardioidaceae</taxon>
        <taxon>Mumia</taxon>
    </lineage>
</organism>
<comment type="caution">
    <text evidence="6">The sequence shown here is derived from an EMBL/GenBank/DDBJ whole genome shotgun (WGS) entry which is preliminary data.</text>
</comment>
<dbReference type="GO" id="GO:0008270">
    <property type="term" value="F:zinc ion binding"/>
    <property type="evidence" value="ECO:0007669"/>
    <property type="project" value="InterPro"/>
</dbReference>
<evidence type="ECO:0000313" key="7">
    <source>
        <dbReference type="Proteomes" id="UP000307768"/>
    </source>
</evidence>
<sequence>MSTVQTVTGPIDSADLGRTLVHEHIIIVGEEFRENYADDWDEEAKVADAVRDLTELKALGIDTIMDPTVLGLGRYIPRIQRIAEQIDLNVIAATGLYTYNEIPFQFHYSGPGLLFDVPEPLTEMFVRDLTEGIADTGVRAAFLKCAIEEQGLTPGVERVMRAVGQAHAQTGAPITVHTNPHTGSGLVAQRVLAEEGVDLTKVVIGHSGDTTDVDYLSKVAEAGSLLGMDRFGLDVLLPFEDRVNTIVELVRRGFVENVVIAHDASCFIDWFPPGAKEAVVPRWNFRHISEDVIPALLERGVTEDDLQTILVDNPRRHFE</sequence>
<accession>A0A5Q6RX26</accession>
<dbReference type="OrthoDB" id="9795018at2"/>
<comment type="similarity">
    <text evidence="5">Belongs to the metallo-dependent hydrolases superfamily. Phosphotriesterase family.</text>
</comment>
<dbReference type="Pfam" id="PF02126">
    <property type="entry name" value="PTE"/>
    <property type="match status" value="1"/>
</dbReference>
<dbReference type="PANTHER" id="PTHR10819">
    <property type="entry name" value="PHOSPHOTRIESTERASE-RELATED"/>
    <property type="match status" value="1"/>
</dbReference>
<feature type="binding site" description="via carbamate group" evidence="4">
    <location>
        <position position="144"/>
    </location>
    <ligand>
        <name>Zn(2+)</name>
        <dbReference type="ChEBI" id="CHEBI:29105"/>
        <label>1</label>
    </ligand>
</feature>